<dbReference type="AlphaFoldDB" id="A0A4Y2EGP5"/>
<keyword evidence="3" id="KW-1185">Reference proteome</keyword>
<dbReference type="Proteomes" id="UP000499080">
    <property type="component" value="Unassembled WGS sequence"/>
</dbReference>
<accession>A0A4Y2EGP5</accession>
<organism evidence="2 3">
    <name type="scientific">Araneus ventricosus</name>
    <name type="common">Orbweaver spider</name>
    <name type="synonym">Epeira ventricosa</name>
    <dbReference type="NCBI Taxonomy" id="182803"/>
    <lineage>
        <taxon>Eukaryota</taxon>
        <taxon>Metazoa</taxon>
        <taxon>Ecdysozoa</taxon>
        <taxon>Arthropoda</taxon>
        <taxon>Chelicerata</taxon>
        <taxon>Arachnida</taxon>
        <taxon>Araneae</taxon>
        <taxon>Araneomorphae</taxon>
        <taxon>Entelegynae</taxon>
        <taxon>Araneoidea</taxon>
        <taxon>Araneidae</taxon>
        <taxon>Araneus</taxon>
    </lineage>
</organism>
<gene>
    <name evidence="2" type="ORF">AVEN_233176_1</name>
</gene>
<evidence type="ECO:0000313" key="3">
    <source>
        <dbReference type="Proteomes" id="UP000499080"/>
    </source>
</evidence>
<proteinExistence type="predicted"/>
<sequence length="121" mass="13220">MEEFCLSGIPPEGDKNPEEEETGPESEIRGSTPAANGDREMTPLKVSPHRGRGLGFQGVFIPKSFIPSVHFEGGNNQTSADSTGTKYKLNILTLIATRSVKRVGKSIRKSLHLFPSTVLYF</sequence>
<evidence type="ECO:0000313" key="2">
    <source>
        <dbReference type="EMBL" id="GBM28300.1"/>
    </source>
</evidence>
<name>A0A4Y2EGP5_ARAVE</name>
<evidence type="ECO:0000256" key="1">
    <source>
        <dbReference type="SAM" id="MobiDB-lite"/>
    </source>
</evidence>
<dbReference type="EMBL" id="BGPR01000608">
    <property type="protein sequence ID" value="GBM28300.1"/>
    <property type="molecule type" value="Genomic_DNA"/>
</dbReference>
<feature type="region of interest" description="Disordered" evidence="1">
    <location>
        <begin position="1"/>
        <end position="51"/>
    </location>
</feature>
<comment type="caution">
    <text evidence="2">The sequence shown here is derived from an EMBL/GenBank/DDBJ whole genome shotgun (WGS) entry which is preliminary data.</text>
</comment>
<protein>
    <submittedName>
        <fullName evidence="2">Uncharacterized protein</fullName>
    </submittedName>
</protein>
<reference evidence="2 3" key="1">
    <citation type="journal article" date="2019" name="Sci. Rep.">
        <title>Orb-weaving spider Araneus ventricosus genome elucidates the spidroin gene catalogue.</title>
        <authorList>
            <person name="Kono N."/>
            <person name="Nakamura H."/>
            <person name="Ohtoshi R."/>
            <person name="Moran D.A.P."/>
            <person name="Shinohara A."/>
            <person name="Yoshida Y."/>
            <person name="Fujiwara M."/>
            <person name="Mori M."/>
            <person name="Tomita M."/>
            <person name="Arakawa K."/>
        </authorList>
    </citation>
    <scope>NUCLEOTIDE SEQUENCE [LARGE SCALE GENOMIC DNA]</scope>
</reference>